<feature type="domain" description="Serine dehydratase beta chain" evidence="13">
    <location>
        <begin position="18"/>
        <end position="83"/>
    </location>
</feature>
<dbReference type="InterPro" id="IPR051318">
    <property type="entry name" value="Fe-S_L-Ser"/>
</dbReference>
<dbReference type="PANTHER" id="PTHR30182:SF1">
    <property type="entry name" value="L-SERINE DEHYDRATASE 1"/>
    <property type="match status" value="1"/>
</dbReference>
<evidence type="ECO:0000256" key="4">
    <source>
        <dbReference type="ARBA" id="ARBA00022432"/>
    </source>
</evidence>
<evidence type="ECO:0000256" key="1">
    <source>
        <dbReference type="ARBA" id="ARBA00001966"/>
    </source>
</evidence>
<evidence type="ECO:0000313" key="14">
    <source>
        <dbReference type="EMBL" id="PAB60185.1"/>
    </source>
</evidence>
<dbReference type="GO" id="GO:0006094">
    <property type="term" value="P:gluconeogenesis"/>
    <property type="evidence" value="ECO:0007669"/>
    <property type="project" value="UniProtKB-KW"/>
</dbReference>
<dbReference type="GO" id="GO:0003941">
    <property type="term" value="F:L-serine ammonia-lyase activity"/>
    <property type="evidence" value="ECO:0007669"/>
    <property type="project" value="UniProtKB-UniRule"/>
</dbReference>
<proteinExistence type="inferred from homology"/>
<evidence type="ECO:0000256" key="6">
    <source>
        <dbReference type="ARBA" id="ARBA00022723"/>
    </source>
</evidence>
<dbReference type="OrthoDB" id="9805537at2"/>
<keyword evidence="5 11" id="KW-0004">4Fe-4S</keyword>
<keyword evidence="6 11" id="KW-0479">Metal-binding</keyword>
<evidence type="ECO:0000256" key="8">
    <source>
        <dbReference type="ARBA" id="ARBA00023014"/>
    </source>
</evidence>
<reference evidence="14 15" key="1">
    <citation type="submission" date="2017-06" db="EMBL/GenBank/DDBJ databases">
        <title>Draft genome sequence of anaerobic fermentative bacterium Anaeromicrobium sediminis DY2726D isolated from West Pacific Ocean sediments.</title>
        <authorList>
            <person name="Zeng X."/>
        </authorList>
    </citation>
    <scope>NUCLEOTIDE SEQUENCE [LARGE SCALE GENOMIC DNA]</scope>
    <source>
        <strain evidence="14 15">DY2726D</strain>
    </source>
</reference>
<dbReference type="EC" id="4.3.1.17" evidence="11"/>
<accession>A0A267MMT9</accession>
<keyword evidence="7 11" id="KW-0408">Iron</keyword>
<dbReference type="AlphaFoldDB" id="A0A267MMT9"/>
<keyword evidence="4 11" id="KW-0312">Gluconeogenesis</keyword>
<dbReference type="RefSeq" id="WP_095132505.1">
    <property type="nucleotide sequence ID" value="NZ_NIBG01000004.1"/>
</dbReference>
<dbReference type="Gene3D" id="3.30.1330.90">
    <property type="entry name" value="D-3-phosphoglycerate dehydrogenase, domain 3"/>
    <property type="match status" value="1"/>
</dbReference>
<organism evidence="14 15">
    <name type="scientific">Anaeromicrobium sediminis</name>
    <dbReference type="NCBI Taxonomy" id="1478221"/>
    <lineage>
        <taxon>Bacteria</taxon>
        <taxon>Bacillati</taxon>
        <taxon>Bacillota</taxon>
        <taxon>Clostridia</taxon>
        <taxon>Peptostreptococcales</taxon>
        <taxon>Thermotaleaceae</taxon>
        <taxon>Anaeromicrobium</taxon>
    </lineage>
</organism>
<dbReference type="Pfam" id="PF03313">
    <property type="entry name" value="SDH_alpha"/>
    <property type="match status" value="1"/>
</dbReference>
<dbReference type="InterPro" id="IPR029009">
    <property type="entry name" value="ASB_dom_sf"/>
</dbReference>
<feature type="domain" description="Serine dehydratase-like alpha subunit" evidence="12">
    <location>
        <begin position="249"/>
        <end position="508"/>
    </location>
</feature>
<evidence type="ECO:0000259" key="13">
    <source>
        <dbReference type="Pfam" id="PF03315"/>
    </source>
</evidence>
<gene>
    <name evidence="14" type="primary">sdaAA</name>
    <name evidence="14" type="ORF">CCE28_06390</name>
</gene>
<evidence type="ECO:0000256" key="2">
    <source>
        <dbReference type="ARBA" id="ARBA00004742"/>
    </source>
</evidence>
<dbReference type="GO" id="GO:0046872">
    <property type="term" value="F:metal ion binding"/>
    <property type="evidence" value="ECO:0007669"/>
    <property type="project" value="UniProtKB-KW"/>
</dbReference>
<dbReference type="EMBL" id="NIBG01000004">
    <property type="protein sequence ID" value="PAB60185.1"/>
    <property type="molecule type" value="Genomic_DNA"/>
</dbReference>
<dbReference type="Proteomes" id="UP000216024">
    <property type="component" value="Unassembled WGS sequence"/>
</dbReference>
<dbReference type="InterPro" id="IPR005130">
    <property type="entry name" value="Ser_deHydtase-like_asu"/>
</dbReference>
<comment type="similarity">
    <text evidence="3 11">Belongs to the iron-sulfur dependent L-serine dehydratase family.</text>
</comment>
<keyword evidence="9 11" id="KW-0456">Lyase</keyword>
<dbReference type="InterPro" id="IPR004642">
    <property type="entry name" value="Ser_deHydtase_asu"/>
</dbReference>
<comment type="cofactor">
    <cofactor evidence="1 11">
        <name>[4Fe-4S] cluster</name>
        <dbReference type="ChEBI" id="CHEBI:49883"/>
    </cofactor>
</comment>
<evidence type="ECO:0000313" key="15">
    <source>
        <dbReference type="Proteomes" id="UP000216024"/>
    </source>
</evidence>
<dbReference type="PANTHER" id="PTHR30182">
    <property type="entry name" value="L-SERINE DEHYDRATASE"/>
    <property type="match status" value="1"/>
</dbReference>
<keyword evidence="15" id="KW-1185">Reference proteome</keyword>
<sequence>MDKQPASIFNDVIGPVMRGPSSSHVAAAARIGKLGRQMVKGNLKEVIVEFDPKGSLATTYHGHGSDMGLVGGLLDYEPQDSRLTNSVAIAREEGLDVSFHVVDYEADHPNTYKMTLISDRGEKVQTTSISTGGGMIQYEDIEGFEVNIAGDFYESLIFIKDSMCADEIVKYIENKEYEIDYINKSLKDEKVLINIKGAKPLSNKIVEEIEGKEEVLNVMSLSPVLPIMSRKNCEVPFINAEEMLKVGKEKNLKLWELAVLYESARGNISEEEVFEKMKEIVTLMDQSIESGLKGTDYEDRILGPQSHKIEETQRAGKLVPGNVLNRVISSITSMMEVKSSMGVIVAAPTAGSCGGLPGTIIGATRELGLSIEDATRAMLAAGIIGLFIAEHATFAAEVGGCQVECGAGSGMAAGGLVELMAGSATEGVDAASIALQNIMGMVCDPVADRVEVPCLGKNVMAGANAIACANMALAGFDKVIPLDETIESMYKVGHMLPSELRCTGYGGLSITKTAQRIYKDMN</sequence>
<dbReference type="SUPFAM" id="SSF143548">
    <property type="entry name" value="Serine metabolism enzymes domain"/>
    <property type="match status" value="1"/>
</dbReference>
<evidence type="ECO:0000256" key="3">
    <source>
        <dbReference type="ARBA" id="ARBA00008636"/>
    </source>
</evidence>
<comment type="pathway">
    <text evidence="2">Carbohydrate biosynthesis; gluconeogenesis.</text>
</comment>
<keyword evidence="8 11" id="KW-0411">Iron-sulfur</keyword>
<evidence type="ECO:0000256" key="11">
    <source>
        <dbReference type="RuleBase" id="RU366059"/>
    </source>
</evidence>
<evidence type="ECO:0000259" key="12">
    <source>
        <dbReference type="Pfam" id="PF03313"/>
    </source>
</evidence>
<protein>
    <recommendedName>
        <fullName evidence="11">L-serine dehydratase</fullName>
        <ecNumber evidence="11">4.3.1.17</ecNumber>
    </recommendedName>
</protein>
<dbReference type="Pfam" id="PF03315">
    <property type="entry name" value="SDH_beta"/>
    <property type="match status" value="1"/>
</dbReference>
<name>A0A267MMT9_9FIRM</name>
<dbReference type="InterPro" id="IPR005131">
    <property type="entry name" value="Ser_deHydtase_bsu"/>
</dbReference>
<evidence type="ECO:0000256" key="9">
    <source>
        <dbReference type="ARBA" id="ARBA00023239"/>
    </source>
</evidence>
<dbReference type="NCBIfam" id="TIGR00718">
    <property type="entry name" value="sda_alpha"/>
    <property type="match status" value="1"/>
</dbReference>
<evidence type="ECO:0000256" key="5">
    <source>
        <dbReference type="ARBA" id="ARBA00022485"/>
    </source>
</evidence>
<evidence type="ECO:0000256" key="10">
    <source>
        <dbReference type="ARBA" id="ARBA00049406"/>
    </source>
</evidence>
<dbReference type="GO" id="GO:0051539">
    <property type="term" value="F:4 iron, 4 sulfur cluster binding"/>
    <property type="evidence" value="ECO:0007669"/>
    <property type="project" value="UniProtKB-UniRule"/>
</dbReference>
<comment type="catalytic activity">
    <reaction evidence="10 11">
        <text>L-serine = pyruvate + NH4(+)</text>
        <dbReference type="Rhea" id="RHEA:19169"/>
        <dbReference type="ChEBI" id="CHEBI:15361"/>
        <dbReference type="ChEBI" id="CHEBI:28938"/>
        <dbReference type="ChEBI" id="CHEBI:33384"/>
        <dbReference type="EC" id="4.3.1.17"/>
    </reaction>
</comment>
<evidence type="ECO:0000256" key="7">
    <source>
        <dbReference type="ARBA" id="ARBA00023004"/>
    </source>
</evidence>
<comment type="caution">
    <text evidence="14">The sequence shown here is derived from an EMBL/GenBank/DDBJ whole genome shotgun (WGS) entry which is preliminary data.</text>
</comment>